<dbReference type="GO" id="GO:0006220">
    <property type="term" value="P:pyrimidine nucleotide metabolic process"/>
    <property type="evidence" value="ECO:0007669"/>
    <property type="project" value="UniProtKB-UniRule"/>
</dbReference>
<evidence type="ECO:0000256" key="3">
    <source>
        <dbReference type="ARBA" id="ARBA00022741"/>
    </source>
</evidence>
<evidence type="ECO:0000256" key="1">
    <source>
        <dbReference type="ARBA" id="ARBA00009427"/>
    </source>
</evidence>
<evidence type="ECO:0000256" key="8">
    <source>
        <dbReference type="HAMAP-Rule" id="MF_00238"/>
    </source>
</evidence>
<comment type="subcellular location">
    <subcellularLocation>
        <location evidence="8">Cytoplasm</location>
    </subcellularLocation>
</comment>
<organism evidence="10 11">
    <name type="scientific">Candidatus Onthenecus intestinigallinarum</name>
    <dbReference type="NCBI Taxonomy" id="2840875"/>
    <lineage>
        <taxon>Bacteria</taxon>
        <taxon>Bacillati</taxon>
        <taxon>Bacillota</taxon>
        <taxon>Clostridia</taxon>
        <taxon>Eubacteriales</taxon>
        <taxon>Candidatus Onthenecus</taxon>
    </lineage>
</organism>
<reference evidence="10" key="1">
    <citation type="submission" date="2020-10" db="EMBL/GenBank/DDBJ databases">
        <authorList>
            <person name="Gilroy R."/>
        </authorList>
    </citation>
    <scope>NUCLEOTIDE SEQUENCE</scope>
    <source>
        <strain evidence="10">ChiSxjej2B14-6234</strain>
    </source>
</reference>
<dbReference type="PANTHER" id="PTHR21299:SF2">
    <property type="entry name" value="CYTIDYLATE KINASE"/>
    <property type="match status" value="1"/>
</dbReference>
<evidence type="ECO:0000313" key="11">
    <source>
        <dbReference type="Proteomes" id="UP000886887"/>
    </source>
</evidence>
<gene>
    <name evidence="8" type="primary">cmk</name>
    <name evidence="10" type="ORF">IAB73_01050</name>
</gene>
<evidence type="ECO:0000256" key="5">
    <source>
        <dbReference type="ARBA" id="ARBA00022840"/>
    </source>
</evidence>
<dbReference type="SUPFAM" id="SSF52540">
    <property type="entry name" value="P-loop containing nucleoside triphosphate hydrolases"/>
    <property type="match status" value="1"/>
</dbReference>
<dbReference type="EMBL" id="DVFJ01000004">
    <property type="protein sequence ID" value="HIQ70795.1"/>
    <property type="molecule type" value="Genomic_DNA"/>
</dbReference>
<accession>A0A9D0Z8H5</accession>
<reference evidence="10" key="2">
    <citation type="journal article" date="2021" name="PeerJ">
        <title>Extensive microbial diversity within the chicken gut microbiome revealed by metagenomics and culture.</title>
        <authorList>
            <person name="Gilroy R."/>
            <person name="Ravi A."/>
            <person name="Getino M."/>
            <person name="Pursley I."/>
            <person name="Horton D.L."/>
            <person name="Alikhan N.F."/>
            <person name="Baker D."/>
            <person name="Gharbi K."/>
            <person name="Hall N."/>
            <person name="Watson M."/>
            <person name="Adriaenssens E.M."/>
            <person name="Foster-Nyarko E."/>
            <person name="Jarju S."/>
            <person name="Secka A."/>
            <person name="Antonio M."/>
            <person name="Oren A."/>
            <person name="Chaudhuri R.R."/>
            <person name="La Ragione R."/>
            <person name="Hildebrand F."/>
            <person name="Pallen M.J."/>
        </authorList>
    </citation>
    <scope>NUCLEOTIDE SEQUENCE</scope>
    <source>
        <strain evidence="10">ChiSxjej2B14-6234</strain>
    </source>
</reference>
<dbReference type="PANTHER" id="PTHR21299">
    <property type="entry name" value="CYTIDYLATE KINASE/PANTOATE-BETA-ALANINE LIGASE"/>
    <property type="match status" value="1"/>
</dbReference>
<keyword evidence="8" id="KW-0963">Cytoplasm</keyword>
<keyword evidence="3 8" id="KW-0547">Nucleotide-binding</keyword>
<dbReference type="Gene3D" id="3.40.50.300">
    <property type="entry name" value="P-loop containing nucleotide triphosphate hydrolases"/>
    <property type="match status" value="1"/>
</dbReference>
<comment type="similarity">
    <text evidence="1 8">Belongs to the cytidylate kinase family. Type 1 subfamily.</text>
</comment>
<dbReference type="InterPro" id="IPR011994">
    <property type="entry name" value="Cytidylate_kinase_dom"/>
</dbReference>
<dbReference type="AlphaFoldDB" id="A0A9D0Z8H5"/>
<evidence type="ECO:0000256" key="6">
    <source>
        <dbReference type="ARBA" id="ARBA00047615"/>
    </source>
</evidence>
<dbReference type="InterPro" id="IPR027417">
    <property type="entry name" value="P-loop_NTPase"/>
</dbReference>
<proteinExistence type="inferred from homology"/>
<comment type="catalytic activity">
    <reaction evidence="7 8">
        <text>CMP + ATP = CDP + ADP</text>
        <dbReference type="Rhea" id="RHEA:11600"/>
        <dbReference type="ChEBI" id="CHEBI:30616"/>
        <dbReference type="ChEBI" id="CHEBI:58069"/>
        <dbReference type="ChEBI" id="CHEBI:60377"/>
        <dbReference type="ChEBI" id="CHEBI:456216"/>
        <dbReference type="EC" id="2.7.4.25"/>
    </reaction>
</comment>
<dbReference type="Pfam" id="PF02224">
    <property type="entry name" value="Cytidylate_kin"/>
    <property type="match status" value="1"/>
</dbReference>
<dbReference type="GO" id="GO:0005829">
    <property type="term" value="C:cytosol"/>
    <property type="evidence" value="ECO:0007669"/>
    <property type="project" value="TreeGrafter"/>
</dbReference>
<dbReference type="EC" id="2.7.4.25" evidence="8"/>
<evidence type="ECO:0000256" key="4">
    <source>
        <dbReference type="ARBA" id="ARBA00022777"/>
    </source>
</evidence>
<feature type="binding site" evidence="8">
    <location>
        <begin position="9"/>
        <end position="17"/>
    </location>
    <ligand>
        <name>ATP</name>
        <dbReference type="ChEBI" id="CHEBI:30616"/>
    </ligand>
</feature>
<dbReference type="Proteomes" id="UP000886887">
    <property type="component" value="Unassembled WGS sequence"/>
</dbReference>
<keyword evidence="2 8" id="KW-0808">Transferase</keyword>
<sequence length="220" mass="24168">MPLNIAIDGPVGAGKSSIASLVAQELRILHLDTGAMYRAVGLYMLRRGVDPQDEAAVSAALPGCRVDVRYEDGSQRTLLCGEDVTGMIRTPEVSQAASAISQWPDVRSEMVDMQRRIAAGCDLIMDGRDIGTNVLPDAALKVFLTADPRERARRRYEELRQKGMPDTLEEVLAALTARDEQDTRREANPLRQAEDAVLLDTTHMTIQEAVDAIVRLARRA</sequence>
<comment type="caution">
    <text evidence="10">The sequence shown here is derived from an EMBL/GenBank/DDBJ whole genome shotgun (WGS) entry which is preliminary data.</text>
</comment>
<comment type="catalytic activity">
    <reaction evidence="6 8">
        <text>dCMP + ATP = dCDP + ADP</text>
        <dbReference type="Rhea" id="RHEA:25094"/>
        <dbReference type="ChEBI" id="CHEBI:30616"/>
        <dbReference type="ChEBI" id="CHEBI:57566"/>
        <dbReference type="ChEBI" id="CHEBI:58593"/>
        <dbReference type="ChEBI" id="CHEBI:456216"/>
        <dbReference type="EC" id="2.7.4.25"/>
    </reaction>
</comment>
<keyword evidence="5 8" id="KW-0067">ATP-binding</keyword>
<dbReference type="GO" id="GO:0015949">
    <property type="term" value="P:nucleobase-containing small molecule interconversion"/>
    <property type="evidence" value="ECO:0007669"/>
    <property type="project" value="TreeGrafter"/>
</dbReference>
<feature type="domain" description="Cytidylate kinase" evidence="9">
    <location>
        <begin position="5"/>
        <end position="218"/>
    </location>
</feature>
<dbReference type="InterPro" id="IPR003136">
    <property type="entry name" value="Cytidylate_kin"/>
</dbReference>
<dbReference type="CDD" id="cd02020">
    <property type="entry name" value="CMPK"/>
    <property type="match status" value="1"/>
</dbReference>
<dbReference type="HAMAP" id="MF_00238">
    <property type="entry name" value="Cytidyl_kinase_type1"/>
    <property type="match status" value="1"/>
</dbReference>
<dbReference type="GO" id="GO:0005524">
    <property type="term" value="F:ATP binding"/>
    <property type="evidence" value="ECO:0007669"/>
    <property type="project" value="UniProtKB-UniRule"/>
</dbReference>
<dbReference type="NCBIfam" id="TIGR00017">
    <property type="entry name" value="cmk"/>
    <property type="match status" value="1"/>
</dbReference>
<evidence type="ECO:0000313" key="10">
    <source>
        <dbReference type="EMBL" id="HIQ70795.1"/>
    </source>
</evidence>
<name>A0A9D0Z8H5_9FIRM</name>
<evidence type="ECO:0000259" key="9">
    <source>
        <dbReference type="Pfam" id="PF02224"/>
    </source>
</evidence>
<dbReference type="GO" id="GO:0036431">
    <property type="term" value="F:dCMP kinase activity"/>
    <property type="evidence" value="ECO:0007669"/>
    <property type="project" value="InterPro"/>
</dbReference>
<keyword evidence="4 8" id="KW-0418">Kinase</keyword>
<evidence type="ECO:0000256" key="7">
    <source>
        <dbReference type="ARBA" id="ARBA00048478"/>
    </source>
</evidence>
<evidence type="ECO:0000256" key="2">
    <source>
        <dbReference type="ARBA" id="ARBA00022679"/>
    </source>
</evidence>
<protein>
    <recommendedName>
        <fullName evidence="8">Cytidylate kinase</fullName>
        <shortName evidence="8">CK</shortName>
        <ecNumber evidence="8">2.7.4.25</ecNumber>
    </recommendedName>
    <alternativeName>
        <fullName evidence="8">Cytidine monophosphate kinase</fullName>
        <shortName evidence="8">CMP kinase</shortName>
    </alternativeName>
</protein>